<dbReference type="RefSeq" id="WP_378255861.1">
    <property type="nucleotide sequence ID" value="NZ_JBHSJV010000001.1"/>
</dbReference>
<dbReference type="Proteomes" id="UP001597459">
    <property type="component" value="Unassembled WGS sequence"/>
</dbReference>
<dbReference type="PANTHER" id="PTHR30164">
    <property type="entry name" value="MTFA PEPTIDASE"/>
    <property type="match status" value="1"/>
</dbReference>
<name>A0ABW5N371_9FLAO</name>
<dbReference type="SUPFAM" id="SSF55486">
    <property type="entry name" value="Metalloproteases ('zincins'), catalytic domain"/>
    <property type="match status" value="1"/>
</dbReference>
<sequence length="294" mass="33770">MTHFIFISIIVAAGSYFIFRPKKKIKWVLPETAFPDAWRKILIEYVSFYSSLSPSEQQRFEYKVQEFLLNCQIIGVRTSIDTTDKVLVASSAIIPIFGFDDWRYPNIDEVLIYPTAFSRDFATEGSGRNILGMVGTGYMEGKMILSQEALKHGFKNESDKKNTAIHEFVHLIDKTDGIIDGIPSLLLEKQYSIPWIDLITKKIDEIYEGTSDINPYGGTNRAEFFSVASEYFFERPKLLSKKHPDLYRLLEQVFNQDMSTRNLNKKKVKTGRNSDCPCNSGKKFKKCCGMYTSF</sequence>
<comment type="caution">
    <text evidence="1">The sequence shown here is derived from an EMBL/GenBank/DDBJ whole genome shotgun (WGS) entry which is preliminary data.</text>
</comment>
<dbReference type="Gene3D" id="3.40.390.10">
    <property type="entry name" value="Collagenase (Catalytic Domain)"/>
    <property type="match status" value="1"/>
</dbReference>
<dbReference type="Pfam" id="PF06167">
    <property type="entry name" value="Peptidase_M90"/>
    <property type="match status" value="1"/>
</dbReference>
<keyword evidence="2" id="KW-1185">Reference proteome</keyword>
<organism evidence="1 2">
    <name type="scientific">Aquimarina hainanensis</name>
    <dbReference type="NCBI Taxonomy" id="1578017"/>
    <lineage>
        <taxon>Bacteria</taxon>
        <taxon>Pseudomonadati</taxon>
        <taxon>Bacteroidota</taxon>
        <taxon>Flavobacteriia</taxon>
        <taxon>Flavobacteriales</taxon>
        <taxon>Flavobacteriaceae</taxon>
        <taxon>Aquimarina</taxon>
    </lineage>
</organism>
<dbReference type="Gene3D" id="1.10.472.150">
    <property type="entry name" value="Glucose-regulated metallo-peptidase M90, N-terminal domain"/>
    <property type="match status" value="1"/>
</dbReference>
<dbReference type="Pfam" id="PF02810">
    <property type="entry name" value="SEC-C"/>
    <property type="match status" value="1"/>
</dbReference>
<dbReference type="PANTHER" id="PTHR30164:SF2">
    <property type="entry name" value="PROTEIN MTFA"/>
    <property type="match status" value="1"/>
</dbReference>
<proteinExistence type="predicted"/>
<dbReference type="EMBL" id="JBHULX010000003">
    <property type="protein sequence ID" value="MFD2590062.1"/>
    <property type="molecule type" value="Genomic_DNA"/>
</dbReference>
<dbReference type="CDD" id="cd20169">
    <property type="entry name" value="Peptidase_M90_mtfA"/>
    <property type="match status" value="1"/>
</dbReference>
<reference evidence="2" key="1">
    <citation type="journal article" date="2019" name="Int. J. Syst. Evol. Microbiol.">
        <title>The Global Catalogue of Microorganisms (GCM) 10K type strain sequencing project: providing services to taxonomists for standard genome sequencing and annotation.</title>
        <authorList>
            <consortium name="The Broad Institute Genomics Platform"/>
            <consortium name="The Broad Institute Genome Sequencing Center for Infectious Disease"/>
            <person name="Wu L."/>
            <person name="Ma J."/>
        </authorList>
    </citation>
    <scope>NUCLEOTIDE SEQUENCE [LARGE SCALE GENOMIC DNA]</scope>
    <source>
        <strain evidence="2">KCTC 42423</strain>
    </source>
</reference>
<accession>A0ABW5N371</accession>
<dbReference type="InterPro" id="IPR024079">
    <property type="entry name" value="MetalloPept_cat_dom_sf"/>
</dbReference>
<evidence type="ECO:0000313" key="1">
    <source>
        <dbReference type="EMBL" id="MFD2590062.1"/>
    </source>
</evidence>
<gene>
    <name evidence="1" type="ORF">ACFSTE_04420</name>
</gene>
<dbReference type="SUPFAM" id="SSF103642">
    <property type="entry name" value="Sec-C motif"/>
    <property type="match status" value="1"/>
</dbReference>
<protein>
    <submittedName>
        <fullName evidence="1">Zinc-dependent peptidase</fullName>
    </submittedName>
</protein>
<dbReference type="InterPro" id="IPR004027">
    <property type="entry name" value="SEC_C_motif"/>
</dbReference>
<dbReference type="InterPro" id="IPR010384">
    <property type="entry name" value="MtfA_fam"/>
</dbReference>
<evidence type="ECO:0000313" key="2">
    <source>
        <dbReference type="Proteomes" id="UP001597459"/>
    </source>
</evidence>
<dbReference type="InterPro" id="IPR042252">
    <property type="entry name" value="MtfA_N"/>
</dbReference>